<evidence type="ECO:0000313" key="12">
    <source>
        <dbReference type="EMBL" id="MEW9308493.1"/>
    </source>
</evidence>
<keyword evidence="13" id="KW-1185">Reference proteome</keyword>
<dbReference type="PROSITE" id="PS52029">
    <property type="entry name" value="LD_TPASE"/>
    <property type="match status" value="1"/>
</dbReference>
<dbReference type="EC" id="2.3.2.-" evidence="12"/>
<feature type="active site" description="Proton donor/acceptor" evidence="9">
    <location>
        <position position="212"/>
    </location>
</feature>
<comment type="caution">
    <text evidence="12">The sequence shown here is derived from an EMBL/GenBank/DDBJ whole genome shotgun (WGS) entry which is preliminary data.</text>
</comment>
<keyword evidence="4 12" id="KW-0808">Transferase</keyword>
<organism evidence="12 13">
    <name type="scientific">Labrys neptuniae</name>
    <dbReference type="NCBI Taxonomy" id="376174"/>
    <lineage>
        <taxon>Bacteria</taxon>
        <taxon>Pseudomonadati</taxon>
        <taxon>Pseudomonadota</taxon>
        <taxon>Alphaproteobacteria</taxon>
        <taxon>Hyphomicrobiales</taxon>
        <taxon>Xanthobacteraceae</taxon>
        <taxon>Labrys</taxon>
    </lineage>
</organism>
<feature type="active site" description="Nucleophile" evidence="9">
    <location>
        <position position="228"/>
    </location>
</feature>
<dbReference type="PANTHER" id="PTHR30582:SF24">
    <property type="entry name" value="L,D-TRANSPEPTIDASE ERFK_SRFK-RELATED"/>
    <property type="match status" value="1"/>
</dbReference>
<feature type="chain" id="PRO_5046593522" evidence="10">
    <location>
        <begin position="25"/>
        <end position="260"/>
    </location>
</feature>
<gene>
    <name evidence="12" type="ORF">ABXS05_23265</name>
</gene>
<evidence type="ECO:0000313" key="13">
    <source>
        <dbReference type="Proteomes" id="UP001555786"/>
    </source>
</evidence>
<dbReference type="Pfam" id="PF03734">
    <property type="entry name" value="YkuD"/>
    <property type="match status" value="1"/>
</dbReference>
<reference evidence="12 13" key="1">
    <citation type="submission" date="2024-07" db="EMBL/GenBank/DDBJ databases">
        <title>Description of Labrys sedimenti sp. nov., isolated from a diclofenac-degrading enrichment culture.</title>
        <authorList>
            <person name="Tancsics A."/>
            <person name="Csepanyi A."/>
        </authorList>
    </citation>
    <scope>NUCLEOTIDE SEQUENCE [LARGE SCALE GENOMIC DNA]</scope>
    <source>
        <strain evidence="12 13">LMG 23578</strain>
    </source>
</reference>
<evidence type="ECO:0000256" key="6">
    <source>
        <dbReference type="ARBA" id="ARBA00022960"/>
    </source>
</evidence>
<evidence type="ECO:0000256" key="1">
    <source>
        <dbReference type="ARBA" id="ARBA00004752"/>
    </source>
</evidence>
<dbReference type="Gene3D" id="2.40.440.10">
    <property type="entry name" value="L,D-transpeptidase catalytic domain-like"/>
    <property type="match status" value="1"/>
</dbReference>
<accession>A0ABV3PS62</accession>
<evidence type="ECO:0000256" key="8">
    <source>
        <dbReference type="ARBA" id="ARBA00023316"/>
    </source>
</evidence>
<keyword evidence="6 9" id="KW-0133">Cell shape</keyword>
<protein>
    <submittedName>
        <fullName evidence="12">L,D-transpeptidase</fullName>
        <ecNumber evidence="12">2.3.2.-</ecNumber>
    </submittedName>
</protein>
<keyword evidence="8 9" id="KW-0961">Cell wall biogenesis/degradation</keyword>
<keyword evidence="7 9" id="KW-0573">Peptidoglycan synthesis</keyword>
<evidence type="ECO:0000256" key="2">
    <source>
        <dbReference type="ARBA" id="ARBA00005992"/>
    </source>
</evidence>
<name>A0ABV3PS62_9HYPH</name>
<dbReference type="EMBL" id="JBFNQD010000009">
    <property type="protein sequence ID" value="MEW9308493.1"/>
    <property type="molecule type" value="Genomic_DNA"/>
</dbReference>
<dbReference type="CDD" id="cd16913">
    <property type="entry name" value="YkuD_like"/>
    <property type="match status" value="1"/>
</dbReference>
<dbReference type="GO" id="GO:0016746">
    <property type="term" value="F:acyltransferase activity"/>
    <property type="evidence" value="ECO:0007669"/>
    <property type="project" value="UniProtKB-KW"/>
</dbReference>
<comment type="pathway">
    <text evidence="1 9">Cell wall biogenesis; peptidoglycan biosynthesis.</text>
</comment>
<dbReference type="Proteomes" id="UP001555786">
    <property type="component" value="Unassembled WGS sequence"/>
</dbReference>
<dbReference type="InterPro" id="IPR005490">
    <property type="entry name" value="LD_TPept_cat_dom"/>
</dbReference>
<keyword evidence="12" id="KW-0012">Acyltransferase</keyword>
<dbReference type="PROSITE" id="PS51257">
    <property type="entry name" value="PROKAR_LIPOPROTEIN"/>
    <property type="match status" value="1"/>
</dbReference>
<sequence length="260" mass="27727">MILARSIILLALPLMLASCVTTSAKIDTSLATPAVAPQAGASAQLAALPIVKPEEARNAPAATPETAEALDPHYAALYAGSRDGAYPIKAVDLASVAPRFWRREVSYQSSEKTGTIVVDPNKRFLYLIQGNGKALRYGVGVGKVAEYNFQGEAIIARKATWPRWTPTPTMIARNPKQYGRYRSGMAGGPSNPLGARALYLYSGGRDTLYRLHGTTNPSAIGTKVSSGCIRLTNQDIIDLYKRVPVGTKVIVLPVGASRSA</sequence>
<keyword evidence="5" id="KW-0378">Hydrolase</keyword>
<dbReference type="SUPFAM" id="SSF141523">
    <property type="entry name" value="L,D-transpeptidase catalytic domain-like"/>
    <property type="match status" value="1"/>
</dbReference>
<proteinExistence type="inferred from homology"/>
<evidence type="ECO:0000256" key="10">
    <source>
        <dbReference type="SAM" id="SignalP"/>
    </source>
</evidence>
<evidence type="ECO:0000256" key="7">
    <source>
        <dbReference type="ARBA" id="ARBA00022984"/>
    </source>
</evidence>
<dbReference type="InterPro" id="IPR038063">
    <property type="entry name" value="Transpep_catalytic_dom"/>
</dbReference>
<dbReference type="PANTHER" id="PTHR30582">
    <property type="entry name" value="L,D-TRANSPEPTIDASE"/>
    <property type="match status" value="1"/>
</dbReference>
<evidence type="ECO:0000256" key="9">
    <source>
        <dbReference type="PROSITE-ProRule" id="PRU01373"/>
    </source>
</evidence>
<comment type="similarity">
    <text evidence="2">Belongs to the YkuD family.</text>
</comment>
<feature type="domain" description="L,D-TPase catalytic" evidence="11">
    <location>
        <begin position="114"/>
        <end position="252"/>
    </location>
</feature>
<dbReference type="InterPro" id="IPR050979">
    <property type="entry name" value="LD-transpeptidase"/>
</dbReference>
<evidence type="ECO:0000256" key="3">
    <source>
        <dbReference type="ARBA" id="ARBA00022676"/>
    </source>
</evidence>
<evidence type="ECO:0000256" key="5">
    <source>
        <dbReference type="ARBA" id="ARBA00022801"/>
    </source>
</evidence>
<evidence type="ECO:0000259" key="11">
    <source>
        <dbReference type="PROSITE" id="PS52029"/>
    </source>
</evidence>
<keyword evidence="3" id="KW-0328">Glycosyltransferase</keyword>
<evidence type="ECO:0000256" key="4">
    <source>
        <dbReference type="ARBA" id="ARBA00022679"/>
    </source>
</evidence>
<dbReference type="RefSeq" id="WP_367625542.1">
    <property type="nucleotide sequence ID" value="NZ_JBFNQD010000009.1"/>
</dbReference>
<keyword evidence="10" id="KW-0732">Signal</keyword>
<feature type="signal peptide" evidence="10">
    <location>
        <begin position="1"/>
        <end position="24"/>
    </location>
</feature>